<dbReference type="SUPFAM" id="SSF56059">
    <property type="entry name" value="Glutathione synthetase ATP-binding domain-like"/>
    <property type="match status" value="1"/>
</dbReference>
<dbReference type="GO" id="GO:0008716">
    <property type="term" value="F:D-alanine-D-alanine ligase activity"/>
    <property type="evidence" value="ECO:0007669"/>
    <property type="project" value="InterPro"/>
</dbReference>
<evidence type="ECO:0000313" key="3">
    <source>
        <dbReference type="EMBL" id="CAE8581731.1"/>
    </source>
</evidence>
<organism evidence="3 5">
    <name type="scientific">Polarella glacialis</name>
    <name type="common">Dinoflagellate</name>
    <dbReference type="NCBI Taxonomy" id="89957"/>
    <lineage>
        <taxon>Eukaryota</taxon>
        <taxon>Sar</taxon>
        <taxon>Alveolata</taxon>
        <taxon>Dinophyceae</taxon>
        <taxon>Suessiales</taxon>
        <taxon>Suessiaceae</taxon>
        <taxon>Polarella</taxon>
    </lineage>
</organism>
<gene>
    <name evidence="3" type="ORF">PGLA1383_LOCUS744</name>
    <name evidence="4" type="ORF">PGLA2088_LOCUS49181</name>
</gene>
<dbReference type="Pfam" id="PF07478">
    <property type="entry name" value="Dala_Dala_lig_C"/>
    <property type="match status" value="1"/>
</dbReference>
<proteinExistence type="predicted"/>
<dbReference type="Gene3D" id="3.30.470.20">
    <property type="entry name" value="ATP-grasp fold, B domain"/>
    <property type="match status" value="1"/>
</dbReference>
<keyword evidence="1" id="KW-0812">Transmembrane</keyword>
<evidence type="ECO:0000313" key="5">
    <source>
        <dbReference type="Proteomes" id="UP000654075"/>
    </source>
</evidence>
<evidence type="ECO:0000259" key="2">
    <source>
        <dbReference type="Pfam" id="PF07478"/>
    </source>
</evidence>
<dbReference type="AlphaFoldDB" id="A0A813D4U6"/>
<keyword evidence="1" id="KW-1133">Transmembrane helix</keyword>
<comment type="caution">
    <text evidence="3">The sequence shown here is derived from an EMBL/GenBank/DDBJ whole genome shotgun (WGS) entry which is preliminary data.</text>
</comment>
<feature type="transmembrane region" description="Helical" evidence="1">
    <location>
        <begin position="191"/>
        <end position="212"/>
    </location>
</feature>
<dbReference type="InterPro" id="IPR011095">
    <property type="entry name" value="Dala_Dala_lig_C"/>
</dbReference>
<reference evidence="3" key="1">
    <citation type="submission" date="2021-02" db="EMBL/GenBank/DDBJ databases">
        <authorList>
            <person name="Dougan E. K."/>
            <person name="Rhodes N."/>
            <person name="Thang M."/>
            <person name="Chan C."/>
        </authorList>
    </citation>
    <scope>NUCLEOTIDE SEQUENCE</scope>
</reference>
<dbReference type="Proteomes" id="UP000626109">
    <property type="component" value="Unassembled WGS sequence"/>
</dbReference>
<accession>A0A813D4U6</accession>
<keyword evidence="5" id="KW-1185">Reference proteome</keyword>
<feature type="domain" description="D-alanine--D-alanine ligase C-terminal" evidence="2">
    <location>
        <begin position="49"/>
        <end position="129"/>
    </location>
</feature>
<dbReference type="EMBL" id="CAJNNW010036942">
    <property type="protein sequence ID" value="CAE8738424.1"/>
    <property type="molecule type" value="Genomic_DNA"/>
</dbReference>
<evidence type="ECO:0000313" key="4">
    <source>
        <dbReference type="EMBL" id="CAE8738424.1"/>
    </source>
</evidence>
<dbReference type="OrthoDB" id="3562at2759"/>
<name>A0A813D4U6_POLGL</name>
<dbReference type="EMBL" id="CAJNNV010000177">
    <property type="protein sequence ID" value="CAE8581731.1"/>
    <property type="molecule type" value="Genomic_DNA"/>
</dbReference>
<sequence length="274" mass="30943">MAVLEMDDMSLQLLPCIEYFLSEEDPIRTSDHKLVIDKSGKPVGFAASGRKCPADIDETLREKLRDLATRSHKALGCRDYSLYDARFDPQGEPYFIEACLYCSFAPKSVIVTMTAQAGQDQRTVFEMLVNRAINQKKAAGCELKDSWDEGLGGHLVASTFFPTSFGSHTTAIHLIVLRRMLWQNRAGGRRLTGFFFLFFTGATCANFLLLPVSSSDSEDFSFELSFRVEWQGTIYRYFRLAIILDFNNFQCTAAGPPHLGPCNLEQHLRHVKTR</sequence>
<protein>
    <recommendedName>
        <fullName evidence="2">D-alanine--D-alanine ligase C-terminal domain-containing protein</fullName>
    </recommendedName>
</protein>
<keyword evidence="1" id="KW-0472">Membrane</keyword>
<evidence type="ECO:0000256" key="1">
    <source>
        <dbReference type="SAM" id="Phobius"/>
    </source>
</evidence>
<dbReference type="Proteomes" id="UP000654075">
    <property type="component" value="Unassembled WGS sequence"/>
</dbReference>